<gene>
    <name evidence="1" type="ORF">FLAG1_10996</name>
</gene>
<sequence>MDDLDKCIRIMPTSGQFFTAQAPLLPVYFLGLLATNPAHKQVSNGWFQHVTDTPVRSSVPLLYDALKTICKWIDNDVILQLGTTPVPESLGHRYPWWEHLVKRVVDEEDETLCLT</sequence>
<accession>A0A0N0V508</accession>
<dbReference type="EMBL" id="JXCE01000699">
    <property type="protein sequence ID" value="KPA36254.1"/>
    <property type="molecule type" value="Genomic_DNA"/>
</dbReference>
<proteinExistence type="predicted"/>
<protein>
    <submittedName>
        <fullName evidence="1">Uncharacterized protein</fullName>
    </submittedName>
</protein>
<keyword evidence="2" id="KW-1185">Reference proteome</keyword>
<name>A0A0N0V508_FUSLA</name>
<dbReference type="OrthoDB" id="3597252at2759"/>
<comment type="caution">
    <text evidence="1">The sequence shown here is derived from an EMBL/GenBank/DDBJ whole genome shotgun (WGS) entry which is preliminary data.</text>
</comment>
<organism evidence="1 2">
    <name type="scientific">Fusarium langsethiae</name>
    <dbReference type="NCBI Taxonomy" id="179993"/>
    <lineage>
        <taxon>Eukaryota</taxon>
        <taxon>Fungi</taxon>
        <taxon>Dikarya</taxon>
        <taxon>Ascomycota</taxon>
        <taxon>Pezizomycotina</taxon>
        <taxon>Sordariomycetes</taxon>
        <taxon>Hypocreomycetidae</taxon>
        <taxon>Hypocreales</taxon>
        <taxon>Nectriaceae</taxon>
        <taxon>Fusarium</taxon>
    </lineage>
</organism>
<evidence type="ECO:0000313" key="2">
    <source>
        <dbReference type="Proteomes" id="UP000037904"/>
    </source>
</evidence>
<evidence type="ECO:0000313" key="1">
    <source>
        <dbReference type="EMBL" id="KPA36254.1"/>
    </source>
</evidence>
<dbReference type="AlphaFoldDB" id="A0A0N0V508"/>
<dbReference type="Proteomes" id="UP000037904">
    <property type="component" value="Unassembled WGS sequence"/>
</dbReference>
<reference evidence="1 2" key="1">
    <citation type="submission" date="2015-04" db="EMBL/GenBank/DDBJ databases">
        <title>The draft genome sequence of Fusarium langsethiae, a T-2/HT-2 mycotoxin producer.</title>
        <authorList>
            <person name="Lysoe E."/>
            <person name="Divon H.H."/>
            <person name="Terzi V."/>
            <person name="Orru L."/>
            <person name="Lamontanara A."/>
            <person name="Kolseth A.-K."/>
            <person name="Frandsen R.J."/>
            <person name="Nielsen K."/>
            <person name="Thrane U."/>
        </authorList>
    </citation>
    <scope>NUCLEOTIDE SEQUENCE [LARGE SCALE GENOMIC DNA]</scope>
    <source>
        <strain evidence="1 2">Fl201059</strain>
    </source>
</reference>